<evidence type="ECO:0000313" key="1">
    <source>
        <dbReference type="EMBL" id="ATW66822.1"/>
    </source>
</evidence>
<dbReference type="GeneID" id="55808756"/>
<evidence type="ECO:0000313" key="2">
    <source>
        <dbReference type="Proteomes" id="UP000241867"/>
    </source>
</evidence>
<keyword evidence="2" id="KW-1185">Reference proteome</keyword>
<dbReference type="EMBL" id="MG383452">
    <property type="protein sequence ID" value="ATW66822.1"/>
    <property type="molecule type" value="Genomic_DNA"/>
</dbReference>
<sequence length="229" mass="26414">MNNKSRIMNNKSRIIIGADQGNLYFERSGVVAHAILPTGISVYCVEHPDPAVKRLCYVSRENGLIVLPEGAIMRARFWPIDFNSMSNREIDARFFVHNMNRTLKNETQRVVHFDNETHGVTLEFRTRGEALQVKKSSWKTEGTFTYDYALIDKLCNQFRISLTANDDLGQYVVWTARSPHMNGIMMESETRNRAVLQLLLLDAYSRNPLEYLSREQIDNALSHCNRLEV</sequence>
<reference evidence="1" key="1">
    <citation type="submission" date="2017-10" db="EMBL/GenBank/DDBJ databases">
        <title>Characterization and Complete Genome Sequence Analysis of a Lytic Bacteriophage FEC14 infecting Escherichia coli O157:H7.</title>
        <authorList>
            <person name="Fan C."/>
            <person name="Zhao C."/>
            <person name="Hao Y."/>
            <person name="Jiang H."/>
            <person name="Sun Y."/>
        </authorList>
    </citation>
    <scope>NUCLEOTIDE SEQUENCE [LARGE SCALE GENOMIC DNA]</scope>
</reference>
<dbReference type="RefSeq" id="YP_009879524.1">
    <property type="nucleotide sequence ID" value="NC_049427.1"/>
</dbReference>
<accession>A0A2H4PPF0</accession>
<protein>
    <submittedName>
        <fullName evidence="1">Uncharacterized protein</fullName>
    </submittedName>
</protein>
<proteinExistence type="predicted"/>
<dbReference type="Proteomes" id="UP000241867">
    <property type="component" value="Segment"/>
</dbReference>
<name>A0A2H4PPF0_9CAUD</name>
<dbReference type="KEGG" id="vg:55808756"/>
<organism evidence="1 2">
    <name type="scientific">Escherichia phage FEC14</name>
    <dbReference type="NCBI Taxonomy" id="2053671"/>
    <lineage>
        <taxon>Viruses</taxon>
        <taxon>Duplodnaviria</taxon>
        <taxon>Heunggongvirae</taxon>
        <taxon>Uroviricota</taxon>
        <taxon>Caudoviricetes</taxon>
        <taxon>Pantevenvirales</taxon>
        <taxon>Ackermannviridae</taxon>
        <taxon>Cvivirinae</taxon>
        <taxon>Kuttervirus</taxon>
        <taxon>Kuttervirus FEC14</taxon>
    </lineage>
</organism>